<comment type="domain">
    <text evidence="8">The DHHC domain is required for palmitoyltransferase activity.</text>
</comment>
<evidence type="ECO:0000256" key="7">
    <source>
        <dbReference type="ARBA" id="ARBA00023315"/>
    </source>
</evidence>
<protein>
    <recommendedName>
        <fullName evidence="8">S-acyltransferase</fullName>
        <ecNumber evidence="8">2.3.1.225</ecNumber>
    </recommendedName>
    <alternativeName>
        <fullName evidence="8">Palmitoyltransferase</fullName>
    </alternativeName>
</protein>
<evidence type="ECO:0000256" key="4">
    <source>
        <dbReference type="ARBA" id="ARBA00022692"/>
    </source>
</evidence>
<dbReference type="Proteomes" id="UP000541444">
    <property type="component" value="Unassembled WGS sequence"/>
</dbReference>
<feature type="transmembrane region" description="Helical" evidence="8">
    <location>
        <begin position="238"/>
        <end position="261"/>
    </location>
</feature>
<evidence type="ECO:0000256" key="2">
    <source>
        <dbReference type="ARBA" id="ARBA00008574"/>
    </source>
</evidence>
<evidence type="ECO:0000256" key="3">
    <source>
        <dbReference type="ARBA" id="ARBA00022679"/>
    </source>
</evidence>
<accession>A0A7J7M714</accession>
<evidence type="ECO:0000256" key="8">
    <source>
        <dbReference type="RuleBase" id="RU079119"/>
    </source>
</evidence>
<sequence>MVKGKQDRELTGPLVRVQKTPHTRVEGGMKDLNNGVTDFTVGTSPIRFVGTNDRKRKAVAVINVTARISTDTPAKATIMTSNKFKGIKESRRSRERRKCRIIKWKEKEKRGGRDSQKFSLKTSIELQVREGETRRSNWMLQGFEERNTVFFQLLILYVNGRRDVGDNIVPPYMGTTSVYDRFRGRIRSLKTGACNYKFFLLFLIYTFLETTLDTVTLLPHFIKFFGEAKTHSISPGNLAITVLAFVINLAFALSLICFLVMHASLISSNTTSIEVHEKNRAVRWKYDLGRKKNFEQVFGTNKALWFVPMFSKEDIANISALSGLHFPTRSDIETGSSRS</sequence>
<proteinExistence type="inferred from homology"/>
<dbReference type="PANTHER" id="PTHR12246">
    <property type="entry name" value="PALMITOYLTRANSFERASE ZDHHC16"/>
    <property type="match status" value="1"/>
</dbReference>
<feature type="transmembrane region" description="Helical" evidence="8">
    <location>
        <begin position="198"/>
        <end position="218"/>
    </location>
</feature>
<feature type="domain" description="Palmitoyltransferase DHHC" evidence="9">
    <location>
        <begin position="192"/>
        <end position="277"/>
    </location>
</feature>
<dbReference type="InterPro" id="IPR001594">
    <property type="entry name" value="Palmitoyltrfase_DHHC"/>
</dbReference>
<dbReference type="GO" id="GO:0019706">
    <property type="term" value="F:protein-cysteine S-palmitoyltransferase activity"/>
    <property type="evidence" value="ECO:0007669"/>
    <property type="project" value="UniProtKB-EC"/>
</dbReference>
<keyword evidence="4 8" id="KW-0812">Transmembrane</keyword>
<evidence type="ECO:0000256" key="1">
    <source>
        <dbReference type="ARBA" id="ARBA00004141"/>
    </source>
</evidence>
<evidence type="ECO:0000313" key="11">
    <source>
        <dbReference type="Proteomes" id="UP000541444"/>
    </source>
</evidence>
<keyword evidence="6 8" id="KW-0472">Membrane</keyword>
<dbReference type="EMBL" id="JACGCM010001727">
    <property type="protein sequence ID" value="KAF6150663.1"/>
    <property type="molecule type" value="Genomic_DNA"/>
</dbReference>
<comment type="caution">
    <text evidence="10">The sequence shown here is derived from an EMBL/GenBank/DDBJ whole genome shotgun (WGS) entry which is preliminary data.</text>
</comment>
<keyword evidence="5 8" id="KW-1133">Transmembrane helix</keyword>
<dbReference type="OrthoDB" id="331948at2759"/>
<keyword evidence="3 8" id="KW-0808">Transferase</keyword>
<name>A0A7J7M714_9MAGN</name>
<dbReference type="Pfam" id="PF01529">
    <property type="entry name" value="DHHC"/>
    <property type="match status" value="1"/>
</dbReference>
<dbReference type="AlphaFoldDB" id="A0A7J7M714"/>
<dbReference type="GO" id="GO:0016020">
    <property type="term" value="C:membrane"/>
    <property type="evidence" value="ECO:0007669"/>
    <property type="project" value="UniProtKB-SubCell"/>
</dbReference>
<gene>
    <name evidence="10" type="ORF">GIB67_022275</name>
</gene>
<evidence type="ECO:0000256" key="5">
    <source>
        <dbReference type="ARBA" id="ARBA00022989"/>
    </source>
</evidence>
<evidence type="ECO:0000256" key="6">
    <source>
        <dbReference type="ARBA" id="ARBA00023136"/>
    </source>
</evidence>
<evidence type="ECO:0000259" key="9">
    <source>
        <dbReference type="Pfam" id="PF01529"/>
    </source>
</evidence>
<comment type="similarity">
    <text evidence="2 8">Belongs to the DHHC palmitoyltransferase family.</text>
</comment>
<organism evidence="10 11">
    <name type="scientific">Kingdonia uniflora</name>
    <dbReference type="NCBI Taxonomy" id="39325"/>
    <lineage>
        <taxon>Eukaryota</taxon>
        <taxon>Viridiplantae</taxon>
        <taxon>Streptophyta</taxon>
        <taxon>Embryophyta</taxon>
        <taxon>Tracheophyta</taxon>
        <taxon>Spermatophyta</taxon>
        <taxon>Magnoliopsida</taxon>
        <taxon>Ranunculales</taxon>
        <taxon>Circaeasteraceae</taxon>
        <taxon>Kingdonia</taxon>
    </lineage>
</organism>
<dbReference type="EC" id="2.3.1.225" evidence="8"/>
<keyword evidence="7 8" id="KW-0012">Acyltransferase</keyword>
<keyword evidence="11" id="KW-1185">Reference proteome</keyword>
<comment type="catalytic activity">
    <reaction evidence="8">
        <text>L-cysteinyl-[protein] + hexadecanoyl-CoA = S-hexadecanoyl-L-cysteinyl-[protein] + CoA</text>
        <dbReference type="Rhea" id="RHEA:36683"/>
        <dbReference type="Rhea" id="RHEA-COMP:10131"/>
        <dbReference type="Rhea" id="RHEA-COMP:11032"/>
        <dbReference type="ChEBI" id="CHEBI:29950"/>
        <dbReference type="ChEBI" id="CHEBI:57287"/>
        <dbReference type="ChEBI" id="CHEBI:57379"/>
        <dbReference type="ChEBI" id="CHEBI:74151"/>
        <dbReference type="EC" id="2.3.1.225"/>
    </reaction>
</comment>
<reference evidence="10 11" key="1">
    <citation type="journal article" date="2020" name="IScience">
        <title>Genome Sequencing of the Endangered Kingdonia uniflora (Circaeasteraceae, Ranunculales) Reveals Potential Mechanisms of Evolutionary Specialization.</title>
        <authorList>
            <person name="Sun Y."/>
            <person name="Deng T."/>
            <person name="Zhang A."/>
            <person name="Moore M.J."/>
            <person name="Landis J.B."/>
            <person name="Lin N."/>
            <person name="Zhang H."/>
            <person name="Zhang X."/>
            <person name="Huang J."/>
            <person name="Zhang X."/>
            <person name="Sun H."/>
            <person name="Wang H."/>
        </authorList>
    </citation>
    <scope>NUCLEOTIDE SEQUENCE [LARGE SCALE GENOMIC DNA]</scope>
    <source>
        <strain evidence="10">TB1705</strain>
        <tissue evidence="10">Leaf</tissue>
    </source>
</reference>
<comment type="subcellular location">
    <subcellularLocation>
        <location evidence="1">Membrane</location>
        <topology evidence="1">Multi-pass membrane protein</topology>
    </subcellularLocation>
</comment>
<evidence type="ECO:0000313" key="10">
    <source>
        <dbReference type="EMBL" id="KAF6150663.1"/>
    </source>
</evidence>
<dbReference type="InterPro" id="IPR039859">
    <property type="entry name" value="PFA4/ZDH16/20/ERF2-like"/>
</dbReference>